<dbReference type="EC" id="5.3.1.8" evidence="3"/>
<dbReference type="RefSeq" id="WP_004601037.1">
    <property type="nucleotide sequence ID" value="NZ_HF541867.1"/>
</dbReference>
<dbReference type="NCBIfam" id="TIGR00218">
    <property type="entry name" value="manA"/>
    <property type="match status" value="1"/>
</dbReference>
<evidence type="ECO:0000313" key="10">
    <source>
        <dbReference type="EMBL" id="CCI83678.1"/>
    </source>
</evidence>
<feature type="domain" description="Phosphomannose isomerase type I catalytic" evidence="9">
    <location>
        <begin position="2"/>
        <end position="148"/>
    </location>
</feature>
<dbReference type="PANTHER" id="PTHR10309:SF0">
    <property type="entry name" value="MANNOSE-6-PHOSPHATE ISOMERASE"/>
    <property type="match status" value="1"/>
</dbReference>
<accession>I7IXB2</accession>
<reference evidence="11 12" key="2">
    <citation type="submission" date="2012-08" db="EMBL/GenBank/DDBJ databases">
        <title>The Genome Sequence of Turicella otitidis ATCC 51513.</title>
        <authorList>
            <consortium name="The Broad Institute Genome Sequencing Platform"/>
            <person name="Earl A."/>
            <person name="Ward D."/>
            <person name="Feldgarden M."/>
            <person name="Gevers D."/>
            <person name="Huys G."/>
            <person name="Walker B."/>
            <person name="Young S.K."/>
            <person name="Zeng Q."/>
            <person name="Gargeya S."/>
            <person name="Fitzgerald M."/>
            <person name="Haas B."/>
            <person name="Abouelleil A."/>
            <person name="Alvarado L."/>
            <person name="Arachchi H.M."/>
            <person name="Berlin A.M."/>
            <person name="Chapman S.B."/>
            <person name="Goldberg J."/>
            <person name="Griggs A."/>
            <person name="Gujja S."/>
            <person name="Hansen M."/>
            <person name="Howarth C."/>
            <person name="Imamovic A."/>
            <person name="Larimer J."/>
            <person name="McCowen C."/>
            <person name="Montmayeur A."/>
            <person name="Murphy C."/>
            <person name="Neiman D."/>
            <person name="Pearson M."/>
            <person name="Priest M."/>
            <person name="Roberts A."/>
            <person name="Saif S."/>
            <person name="Shea T."/>
            <person name="Sisk P."/>
            <person name="Sykes S."/>
            <person name="Wortman J."/>
            <person name="Nusbaum C."/>
            <person name="Birren B."/>
        </authorList>
    </citation>
    <scope>NUCLEOTIDE SEQUENCE [LARGE SCALE GENOMIC DNA]</scope>
    <source>
        <strain evidence="11 12">ATCC 51513</strain>
    </source>
</reference>
<comment type="similarity">
    <text evidence="2">Belongs to the mannose-6-phosphate isomerase type 1 family.</text>
</comment>
<protein>
    <recommendedName>
        <fullName evidence="3">mannose-6-phosphate isomerase</fullName>
        <ecNumber evidence="3">5.3.1.8</ecNumber>
    </recommendedName>
</protein>
<sequence>MRKLTGKARAYPWGSRELIPRLRGEEPADRPVAELWYGAHPAEPSLVDGEGVELDRLIAADPEAALGERVAERFGGRLPFLVKFLAAAEPLSLQAHPTTAQARAGFARENDEGIALDAPNRNYKDDSHKPELIIALTEFRAMVGFRPVDETLELFAAIDCPEAERYVGMLEPGDDADSGLRGLFTTWITIPGSRRRELIDAIVARLEGLRGRGDWIGAVACEVIALQERYPGDVGVLGALLLNHVTLNPGEAAYLEAGQLHAYVSGLGVEVQANSDNVLRGGLTAKYVDVPELVHVLDFRPLAEPRVAATDCGSYPVPAAEFSVRHLDGSAGEARFEIDGPVIAACSAGEVEIATAAGERLSLSAGQAAWLAADEGSATLAGDGEAFWVTC</sequence>
<reference evidence="10 13" key="1">
    <citation type="journal article" date="2012" name="J. Bacteriol.">
        <title>Draft Genome Sequence of Turicella otitidis ATCC 51513, Isolated from Middle Ear Fluid from a Child with Otitis Media.</title>
        <authorList>
            <person name="Brinkrolf K."/>
            <person name="Schneider J."/>
            <person name="Knecht M."/>
            <person name="Ruckert C."/>
            <person name="Tauch A."/>
        </authorList>
    </citation>
    <scope>NUCLEOTIDE SEQUENCE [LARGE SCALE GENOMIC DNA]</scope>
    <source>
        <strain evidence="10 13">ATCC 51513</strain>
    </source>
</reference>
<proteinExistence type="inferred from homology"/>
<evidence type="ECO:0000256" key="5">
    <source>
        <dbReference type="ARBA" id="ARBA00022833"/>
    </source>
</evidence>
<dbReference type="HOGENOM" id="CLU_026967_1_1_11"/>
<dbReference type="OrthoDB" id="9792649at2"/>
<evidence type="ECO:0000256" key="7">
    <source>
        <dbReference type="PIRSR" id="PIRSR001480-1"/>
    </source>
</evidence>
<feature type="active site" evidence="7">
    <location>
        <position position="280"/>
    </location>
</feature>
<dbReference type="InterPro" id="IPR001250">
    <property type="entry name" value="Man6P_Isoase-1"/>
</dbReference>
<evidence type="ECO:0000256" key="1">
    <source>
        <dbReference type="ARBA" id="ARBA00000757"/>
    </source>
</evidence>
<dbReference type="InterPro" id="IPR016305">
    <property type="entry name" value="Mannose-6-P_Isomerase"/>
</dbReference>
<dbReference type="GO" id="GO:0005829">
    <property type="term" value="C:cytosol"/>
    <property type="evidence" value="ECO:0007669"/>
    <property type="project" value="TreeGrafter"/>
</dbReference>
<dbReference type="CDD" id="cd07011">
    <property type="entry name" value="cupin_PMI_type_I_N"/>
    <property type="match status" value="1"/>
</dbReference>
<dbReference type="STRING" id="29321.AAV33_01505"/>
<gene>
    <name evidence="10" type="primary">manA</name>
    <name evidence="10" type="ORF">BN46_0950</name>
    <name evidence="11" type="ORF">HMPREF9719_01147</name>
</gene>
<evidence type="ECO:0000256" key="8">
    <source>
        <dbReference type="PIRSR" id="PIRSR001480-2"/>
    </source>
</evidence>
<dbReference type="GO" id="GO:0009298">
    <property type="term" value="P:GDP-mannose biosynthetic process"/>
    <property type="evidence" value="ECO:0007669"/>
    <property type="project" value="InterPro"/>
</dbReference>
<evidence type="ECO:0000256" key="6">
    <source>
        <dbReference type="ARBA" id="ARBA00023235"/>
    </source>
</evidence>
<dbReference type="Proteomes" id="UP000011016">
    <property type="component" value="Unassembled WGS sequence"/>
</dbReference>
<evidence type="ECO:0000313" key="13">
    <source>
        <dbReference type="Proteomes" id="UP000011016"/>
    </source>
</evidence>
<name>I7IXB2_9CORY</name>
<evidence type="ECO:0000256" key="3">
    <source>
        <dbReference type="ARBA" id="ARBA00011956"/>
    </source>
</evidence>
<dbReference type="EMBL" id="AHAE01000050">
    <property type="protein sequence ID" value="EJZ81940.1"/>
    <property type="molecule type" value="Genomic_DNA"/>
</dbReference>
<dbReference type="InterPro" id="IPR046457">
    <property type="entry name" value="PMI_typeI_cat"/>
</dbReference>
<keyword evidence="5 8" id="KW-0862">Zinc</keyword>
<dbReference type="PIRSF" id="PIRSF001480">
    <property type="entry name" value="Mannose-6-phosphate_isomerase"/>
    <property type="match status" value="1"/>
</dbReference>
<dbReference type="InterPro" id="IPR011051">
    <property type="entry name" value="RmlC_Cupin_sf"/>
</dbReference>
<dbReference type="InterPro" id="IPR014710">
    <property type="entry name" value="RmlC-like_jellyroll"/>
</dbReference>
<dbReference type="Gene3D" id="2.60.120.10">
    <property type="entry name" value="Jelly Rolls"/>
    <property type="match status" value="2"/>
</dbReference>
<evidence type="ECO:0000259" key="9">
    <source>
        <dbReference type="Pfam" id="PF20511"/>
    </source>
</evidence>
<keyword evidence="12" id="KW-1185">Reference proteome</keyword>
<dbReference type="PATRIC" id="fig|883169.3.peg.1108"/>
<evidence type="ECO:0000313" key="12">
    <source>
        <dbReference type="Proteomes" id="UP000006078"/>
    </source>
</evidence>
<evidence type="ECO:0000256" key="4">
    <source>
        <dbReference type="ARBA" id="ARBA00022723"/>
    </source>
</evidence>
<dbReference type="GO" id="GO:0004476">
    <property type="term" value="F:mannose-6-phosphate isomerase activity"/>
    <property type="evidence" value="ECO:0007669"/>
    <property type="project" value="UniProtKB-EC"/>
</dbReference>
<dbReference type="EMBL" id="CAJZ01000128">
    <property type="protein sequence ID" value="CCI83678.1"/>
    <property type="molecule type" value="Genomic_DNA"/>
</dbReference>
<dbReference type="PANTHER" id="PTHR10309">
    <property type="entry name" value="MANNOSE-6-PHOSPHATE ISOMERASE"/>
    <property type="match status" value="1"/>
</dbReference>
<comment type="catalytic activity">
    <reaction evidence="1">
        <text>D-mannose 6-phosphate = D-fructose 6-phosphate</text>
        <dbReference type="Rhea" id="RHEA:12356"/>
        <dbReference type="ChEBI" id="CHEBI:58735"/>
        <dbReference type="ChEBI" id="CHEBI:61527"/>
        <dbReference type="EC" id="5.3.1.8"/>
    </reaction>
</comment>
<comment type="caution">
    <text evidence="10">The sequence shown here is derived from an EMBL/GenBank/DDBJ whole genome shotgun (WGS) entry which is preliminary data.</text>
</comment>
<comment type="cofactor">
    <cofactor evidence="8">
        <name>Zn(2+)</name>
        <dbReference type="ChEBI" id="CHEBI:29105"/>
    </cofactor>
    <text evidence="8">Binds 1 zinc ion per subunit.</text>
</comment>
<dbReference type="eggNOG" id="COG1482">
    <property type="taxonomic scope" value="Bacteria"/>
</dbReference>
<evidence type="ECO:0000256" key="2">
    <source>
        <dbReference type="ARBA" id="ARBA00010772"/>
    </source>
</evidence>
<dbReference type="Gene3D" id="1.10.441.10">
    <property type="entry name" value="Phosphomannose Isomerase, domain 2"/>
    <property type="match status" value="1"/>
</dbReference>
<dbReference type="GO" id="GO:0008270">
    <property type="term" value="F:zinc ion binding"/>
    <property type="evidence" value="ECO:0007669"/>
    <property type="project" value="InterPro"/>
</dbReference>
<dbReference type="AlphaFoldDB" id="I7IXB2"/>
<dbReference type="Pfam" id="PF20511">
    <property type="entry name" value="PMI_typeI_cat"/>
    <property type="match status" value="1"/>
</dbReference>
<feature type="binding site" evidence="8">
    <location>
        <position position="94"/>
    </location>
    <ligand>
        <name>Zn(2+)</name>
        <dbReference type="ChEBI" id="CHEBI:29105"/>
    </ligand>
</feature>
<dbReference type="PRINTS" id="PR00714">
    <property type="entry name" value="MAN6PISMRASE"/>
</dbReference>
<keyword evidence="4 8" id="KW-0479">Metal-binding</keyword>
<dbReference type="Proteomes" id="UP000006078">
    <property type="component" value="Unassembled WGS sequence"/>
</dbReference>
<feature type="binding site" evidence="8">
    <location>
        <position position="261"/>
    </location>
    <ligand>
        <name>Zn(2+)</name>
        <dbReference type="ChEBI" id="CHEBI:29105"/>
    </ligand>
</feature>
<dbReference type="SUPFAM" id="SSF51182">
    <property type="entry name" value="RmlC-like cupins"/>
    <property type="match status" value="1"/>
</dbReference>
<feature type="binding site" evidence="8">
    <location>
        <position position="131"/>
    </location>
    <ligand>
        <name>Zn(2+)</name>
        <dbReference type="ChEBI" id="CHEBI:29105"/>
    </ligand>
</feature>
<organism evidence="10 13">
    <name type="scientific">Corynebacterium otitidis ATCC 51513</name>
    <dbReference type="NCBI Taxonomy" id="883169"/>
    <lineage>
        <taxon>Bacteria</taxon>
        <taxon>Bacillati</taxon>
        <taxon>Actinomycetota</taxon>
        <taxon>Actinomycetes</taxon>
        <taxon>Mycobacteriales</taxon>
        <taxon>Corynebacteriaceae</taxon>
        <taxon>Corynebacterium</taxon>
    </lineage>
</organism>
<dbReference type="GO" id="GO:0005975">
    <property type="term" value="P:carbohydrate metabolic process"/>
    <property type="evidence" value="ECO:0007669"/>
    <property type="project" value="InterPro"/>
</dbReference>
<feature type="binding site" evidence="8">
    <location>
        <position position="96"/>
    </location>
    <ligand>
        <name>Zn(2+)</name>
        <dbReference type="ChEBI" id="CHEBI:29105"/>
    </ligand>
</feature>
<evidence type="ECO:0000313" key="11">
    <source>
        <dbReference type="EMBL" id="EJZ81940.1"/>
    </source>
</evidence>
<keyword evidence="6 10" id="KW-0413">Isomerase</keyword>